<proteinExistence type="predicted"/>
<dbReference type="SUPFAM" id="SSF55729">
    <property type="entry name" value="Acyl-CoA N-acyltransferases (Nat)"/>
    <property type="match status" value="1"/>
</dbReference>
<dbReference type="GO" id="GO:0016747">
    <property type="term" value="F:acyltransferase activity, transferring groups other than amino-acyl groups"/>
    <property type="evidence" value="ECO:0007669"/>
    <property type="project" value="InterPro"/>
</dbReference>
<keyword evidence="2" id="KW-0808">Transferase</keyword>
<organism evidence="2 3">
    <name type="scientific">Fontibacillus panacisegetis</name>
    <dbReference type="NCBI Taxonomy" id="670482"/>
    <lineage>
        <taxon>Bacteria</taxon>
        <taxon>Bacillati</taxon>
        <taxon>Bacillota</taxon>
        <taxon>Bacilli</taxon>
        <taxon>Bacillales</taxon>
        <taxon>Paenibacillaceae</taxon>
        <taxon>Fontibacillus</taxon>
    </lineage>
</organism>
<gene>
    <name evidence="2" type="ORF">SAMN04488542_101291</name>
</gene>
<keyword evidence="3" id="KW-1185">Reference proteome</keyword>
<name>A0A1G7EPT7_9BACL</name>
<dbReference type="AlphaFoldDB" id="A0A1G7EPT7"/>
<dbReference type="InterPro" id="IPR000182">
    <property type="entry name" value="GNAT_dom"/>
</dbReference>
<feature type="domain" description="N-acetyltransferase" evidence="1">
    <location>
        <begin position="4"/>
        <end position="143"/>
    </location>
</feature>
<dbReference type="Gene3D" id="3.40.630.30">
    <property type="match status" value="1"/>
</dbReference>
<dbReference type="STRING" id="670482.SAMN04488542_101291"/>
<accession>A0A1G7EPT7</accession>
<evidence type="ECO:0000313" key="2">
    <source>
        <dbReference type="EMBL" id="SDE65617.1"/>
    </source>
</evidence>
<reference evidence="2 3" key="1">
    <citation type="submission" date="2016-10" db="EMBL/GenBank/DDBJ databases">
        <authorList>
            <person name="de Groot N.N."/>
        </authorList>
    </citation>
    <scope>NUCLEOTIDE SEQUENCE [LARGE SCALE GENOMIC DNA]</scope>
    <source>
        <strain evidence="2 3">DSM 28129</strain>
    </source>
</reference>
<dbReference type="Pfam" id="PF13420">
    <property type="entry name" value="Acetyltransf_4"/>
    <property type="match status" value="1"/>
</dbReference>
<evidence type="ECO:0000313" key="3">
    <source>
        <dbReference type="Proteomes" id="UP000198972"/>
    </source>
</evidence>
<dbReference type="EMBL" id="FNBG01000001">
    <property type="protein sequence ID" value="SDE65617.1"/>
    <property type="molecule type" value="Genomic_DNA"/>
</dbReference>
<dbReference type="RefSeq" id="WP_091226099.1">
    <property type="nucleotide sequence ID" value="NZ_FNBG01000001.1"/>
</dbReference>
<dbReference type="InterPro" id="IPR016181">
    <property type="entry name" value="Acyl_CoA_acyltransferase"/>
</dbReference>
<dbReference type="OrthoDB" id="1902415at2"/>
<dbReference type="Proteomes" id="UP000198972">
    <property type="component" value="Unassembled WGS sequence"/>
</dbReference>
<evidence type="ECO:0000259" key="1">
    <source>
        <dbReference type="PROSITE" id="PS51186"/>
    </source>
</evidence>
<dbReference type="PROSITE" id="PS51186">
    <property type="entry name" value="GNAT"/>
    <property type="match status" value="1"/>
</dbReference>
<sequence>MNDLFVRICNHEDLEQLASLNKQLIEDEEHDNKMNLEQLKERMKSFMSTGYKAYFFLEQNDIKGYALVDHERKPLYLRQFFICRENRRQGYGKLALNKLTDFLNTQELDIEVMFWNERGYRFWKSLGFTERSIYMRLENVIKE</sequence>
<dbReference type="CDD" id="cd04301">
    <property type="entry name" value="NAT_SF"/>
    <property type="match status" value="1"/>
</dbReference>
<protein>
    <submittedName>
        <fullName evidence="2">Acetyltransferase (GNAT) domain-containing protein</fullName>
    </submittedName>
</protein>